<comment type="catalytic activity">
    <reaction evidence="1">
        <text>1,2-dihydroxy-5-(methylsulfanyl)pent-1-en-3-one + O2 = 4-methylsulfanyl-2-oxobutanoate + formate + 2 H(+)</text>
        <dbReference type="Rhea" id="RHEA:24504"/>
        <dbReference type="ChEBI" id="CHEBI:15378"/>
        <dbReference type="ChEBI" id="CHEBI:15379"/>
        <dbReference type="ChEBI" id="CHEBI:15740"/>
        <dbReference type="ChEBI" id="CHEBI:16723"/>
        <dbReference type="ChEBI" id="CHEBI:49252"/>
        <dbReference type="EC" id="1.13.11.54"/>
    </reaction>
</comment>
<keyword evidence="8" id="KW-0408">Iron</keyword>
<evidence type="ECO:0000256" key="2">
    <source>
        <dbReference type="ARBA" id="ARBA00001954"/>
    </source>
</evidence>
<evidence type="ECO:0000256" key="6">
    <source>
        <dbReference type="ARBA" id="ARBA00022964"/>
    </source>
</evidence>
<dbReference type="CDD" id="cd02232">
    <property type="entry name" value="cupin_ARD"/>
    <property type="match status" value="1"/>
</dbReference>
<dbReference type="GO" id="GO:0009086">
    <property type="term" value="P:methionine biosynthetic process"/>
    <property type="evidence" value="ECO:0007669"/>
    <property type="project" value="UniProtKB-KW"/>
</dbReference>
<dbReference type="Proteomes" id="UP000300142">
    <property type="component" value="Unassembled WGS sequence"/>
</dbReference>
<keyword evidence="6" id="KW-0223">Dioxygenase</keyword>
<keyword evidence="12" id="KW-1185">Reference proteome</keyword>
<dbReference type="InterPro" id="IPR011051">
    <property type="entry name" value="RmlC_Cupin_sf"/>
</dbReference>
<dbReference type="EC" id="1.13.11.54" evidence="10"/>
<gene>
    <name evidence="11" type="ORF">SR1949_41200</name>
</gene>
<evidence type="ECO:0000256" key="5">
    <source>
        <dbReference type="ARBA" id="ARBA00022723"/>
    </source>
</evidence>
<keyword evidence="7" id="KW-0560">Oxidoreductase</keyword>
<evidence type="ECO:0000256" key="9">
    <source>
        <dbReference type="ARBA" id="ARBA00023167"/>
    </source>
</evidence>
<comment type="caution">
    <text evidence="11">The sequence shown here is derived from an EMBL/GenBank/DDBJ whole genome shotgun (WGS) entry which is preliminary data.</text>
</comment>
<dbReference type="Gene3D" id="2.60.120.10">
    <property type="entry name" value="Jelly Rolls"/>
    <property type="match status" value="1"/>
</dbReference>
<dbReference type="EMBL" id="BJCE01000195">
    <property type="protein sequence ID" value="GCL38999.1"/>
    <property type="molecule type" value="Genomic_DNA"/>
</dbReference>
<organism evidence="11 12">
    <name type="scientific">Sphaerospermopsis reniformis</name>
    <dbReference type="NCBI Taxonomy" id="531300"/>
    <lineage>
        <taxon>Bacteria</taxon>
        <taxon>Bacillati</taxon>
        <taxon>Cyanobacteriota</taxon>
        <taxon>Cyanophyceae</taxon>
        <taxon>Nostocales</taxon>
        <taxon>Aphanizomenonaceae</taxon>
        <taxon>Sphaerospermopsis</taxon>
    </lineage>
</organism>
<evidence type="ECO:0000256" key="8">
    <source>
        <dbReference type="ARBA" id="ARBA00023004"/>
    </source>
</evidence>
<proteinExistence type="predicted"/>
<evidence type="ECO:0000313" key="12">
    <source>
        <dbReference type="Proteomes" id="UP000300142"/>
    </source>
</evidence>
<sequence length="180" mass="20642">MAILLLEDGTTESDLSAIAHELEPLGIKLRHYDPGTSLLFPELMEQETVTDVEKRHIVGLHNSVFEFLQQENGYLWSDLLNIHPGSPNLETWMATYGRYHTHNAAEAIYLLAGEIIYGFVKPDRTQVQLLITSQDYLHIPAGVEHWCSFSASLHFKVIRYFTTVEGWVPIYTDTHQQFKI</sequence>
<dbReference type="AlphaFoldDB" id="A0A480A2I5"/>
<comment type="cofactor">
    <cofactor evidence="2">
        <name>Fe(2+)</name>
        <dbReference type="ChEBI" id="CHEBI:29033"/>
    </cofactor>
</comment>
<evidence type="ECO:0000256" key="3">
    <source>
        <dbReference type="ARBA" id="ARBA00022596"/>
    </source>
</evidence>
<dbReference type="Pfam" id="PF03079">
    <property type="entry name" value="ARD"/>
    <property type="match status" value="1"/>
</dbReference>
<dbReference type="InterPro" id="IPR014710">
    <property type="entry name" value="RmlC-like_jellyroll"/>
</dbReference>
<evidence type="ECO:0000313" key="11">
    <source>
        <dbReference type="EMBL" id="GCL38999.1"/>
    </source>
</evidence>
<dbReference type="InterPro" id="IPR004313">
    <property type="entry name" value="ARD"/>
</dbReference>
<accession>A0A480A2I5</accession>
<evidence type="ECO:0000256" key="4">
    <source>
        <dbReference type="ARBA" id="ARBA00022605"/>
    </source>
</evidence>
<dbReference type="GO" id="GO:0010309">
    <property type="term" value="F:acireductone dioxygenase [iron(II)-requiring] activity"/>
    <property type="evidence" value="ECO:0007669"/>
    <property type="project" value="UniProtKB-EC"/>
</dbReference>
<keyword evidence="3" id="KW-0533">Nickel</keyword>
<dbReference type="RefSeq" id="WP_137668712.1">
    <property type="nucleotide sequence ID" value="NZ_BJCE01000195.1"/>
</dbReference>
<protein>
    <recommendedName>
        <fullName evidence="10">acireductone dioxygenase (Fe(2+)-requiring)</fullName>
        <ecNumber evidence="10">1.13.11.54</ecNumber>
    </recommendedName>
</protein>
<keyword evidence="9" id="KW-0486">Methionine biosynthesis</keyword>
<dbReference type="SUPFAM" id="SSF51182">
    <property type="entry name" value="RmlC-like cupins"/>
    <property type="match status" value="1"/>
</dbReference>
<keyword evidence="4" id="KW-0028">Amino-acid biosynthesis</keyword>
<dbReference type="PANTHER" id="PTHR23418:SF0">
    <property type="entry name" value="ACIREDUCTONE DIOXYGENASE"/>
    <property type="match status" value="1"/>
</dbReference>
<evidence type="ECO:0000256" key="1">
    <source>
        <dbReference type="ARBA" id="ARBA00000428"/>
    </source>
</evidence>
<keyword evidence="5" id="KW-0479">Metal-binding</keyword>
<dbReference type="GO" id="GO:0046872">
    <property type="term" value="F:metal ion binding"/>
    <property type="evidence" value="ECO:0007669"/>
    <property type="project" value="UniProtKB-KW"/>
</dbReference>
<dbReference type="PANTHER" id="PTHR23418">
    <property type="entry name" value="ACIREDUCTONE DIOXYGENASE"/>
    <property type="match status" value="1"/>
</dbReference>
<reference evidence="12" key="1">
    <citation type="submission" date="2019-02" db="EMBL/GenBank/DDBJ databases">
        <title>Draft genome sequence of Sphaerospermopsis reniformis NIES-1949.</title>
        <authorList>
            <person name="Yamaguchi H."/>
            <person name="Suzuki S."/>
            <person name="Kawachi M."/>
        </authorList>
    </citation>
    <scope>NUCLEOTIDE SEQUENCE [LARGE SCALE GENOMIC DNA]</scope>
    <source>
        <strain evidence="12">NIES-1949</strain>
    </source>
</reference>
<evidence type="ECO:0000256" key="10">
    <source>
        <dbReference type="ARBA" id="ARBA00039005"/>
    </source>
</evidence>
<name>A0A480A2I5_9CYAN</name>
<evidence type="ECO:0000256" key="7">
    <source>
        <dbReference type="ARBA" id="ARBA00023002"/>
    </source>
</evidence>